<dbReference type="Proteomes" id="UP000482800">
    <property type="component" value="Unassembled WGS sequence"/>
</dbReference>
<dbReference type="Gene3D" id="3.40.50.2300">
    <property type="match status" value="1"/>
</dbReference>
<evidence type="ECO:0000313" key="5">
    <source>
        <dbReference type="EMBL" id="GFJ75932.1"/>
    </source>
</evidence>
<dbReference type="InterPro" id="IPR016032">
    <property type="entry name" value="Sig_transdc_resp-reg_C-effctor"/>
</dbReference>
<dbReference type="InterPro" id="IPR000792">
    <property type="entry name" value="Tscrpt_reg_LuxR_C"/>
</dbReference>
<feature type="domain" description="Response regulatory" evidence="4">
    <location>
        <begin position="3"/>
        <end position="112"/>
    </location>
</feature>
<dbReference type="GO" id="GO:0006355">
    <property type="term" value="P:regulation of DNA-templated transcription"/>
    <property type="evidence" value="ECO:0007669"/>
    <property type="project" value="InterPro"/>
</dbReference>
<evidence type="ECO:0000313" key="6">
    <source>
        <dbReference type="Proteomes" id="UP000482800"/>
    </source>
</evidence>
<keyword evidence="2" id="KW-0597">Phosphoprotein</keyword>
<reference evidence="5 6" key="1">
    <citation type="submission" date="2020-03" db="EMBL/GenBank/DDBJ databases">
        <title>Whole genome shotgun sequence of Phytohabitans houttuyneae NBRC 108639.</title>
        <authorList>
            <person name="Komaki H."/>
            <person name="Tamura T."/>
        </authorList>
    </citation>
    <scope>NUCLEOTIDE SEQUENCE [LARGE SCALE GENOMIC DNA]</scope>
    <source>
        <strain evidence="5 6">NBRC 108639</strain>
    </source>
</reference>
<comment type="caution">
    <text evidence="5">The sequence shown here is derived from an EMBL/GenBank/DDBJ whole genome shotgun (WGS) entry which is preliminary data.</text>
</comment>
<dbReference type="PROSITE" id="PS00622">
    <property type="entry name" value="HTH_LUXR_1"/>
    <property type="match status" value="1"/>
</dbReference>
<evidence type="ECO:0000259" key="4">
    <source>
        <dbReference type="PROSITE" id="PS50110"/>
    </source>
</evidence>
<protein>
    <submittedName>
        <fullName evidence="5">DNA-binding response regulator</fullName>
    </submittedName>
</protein>
<dbReference type="PRINTS" id="PR00038">
    <property type="entry name" value="HTHLUXR"/>
</dbReference>
<dbReference type="InterPro" id="IPR039420">
    <property type="entry name" value="WalR-like"/>
</dbReference>
<dbReference type="InterPro" id="IPR001789">
    <property type="entry name" value="Sig_transdc_resp-reg_receiver"/>
</dbReference>
<dbReference type="SUPFAM" id="SSF46894">
    <property type="entry name" value="C-terminal effector domain of the bipartite response regulators"/>
    <property type="match status" value="1"/>
</dbReference>
<dbReference type="SMART" id="SM00421">
    <property type="entry name" value="HTH_LUXR"/>
    <property type="match status" value="1"/>
</dbReference>
<dbReference type="EMBL" id="BLPF01000001">
    <property type="protein sequence ID" value="GFJ75932.1"/>
    <property type="molecule type" value="Genomic_DNA"/>
</dbReference>
<gene>
    <name evidence="5" type="primary">desR_3</name>
    <name evidence="5" type="ORF">Phou_001120</name>
</gene>
<evidence type="ECO:0000259" key="3">
    <source>
        <dbReference type="PROSITE" id="PS50043"/>
    </source>
</evidence>
<dbReference type="PROSITE" id="PS50110">
    <property type="entry name" value="RESPONSE_REGULATORY"/>
    <property type="match status" value="1"/>
</dbReference>
<evidence type="ECO:0000256" key="2">
    <source>
        <dbReference type="PROSITE-ProRule" id="PRU00169"/>
    </source>
</evidence>
<keyword evidence="1 5" id="KW-0238">DNA-binding</keyword>
<accession>A0A6V8JTT1</accession>
<dbReference type="GO" id="GO:0000160">
    <property type="term" value="P:phosphorelay signal transduction system"/>
    <property type="evidence" value="ECO:0007669"/>
    <property type="project" value="InterPro"/>
</dbReference>
<evidence type="ECO:0000256" key="1">
    <source>
        <dbReference type="ARBA" id="ARBA00023125"/>
    </source>
</evidence>
<sequence length="193" mass="20564">MIRTLLILDGALVRGALAFVLSAQDDIDVVGEGDTGDDATALIRSLRPDVVVTDLGVMAGPHRRFACPALVLASQQQARRLVAAVRQQAQPCGFLGDHVAPQRVVDGVRRLARGEPVADARLAVAALNRSNPLTERETEILEIAATGSPAKDIAARLHLSPGTVRNYLSRVVAKVGARTRIEAVRIAQESGWI</sequence>
<dbReference type="AlphaFoldDB" id="A0A6V8JTT1"/>
<dbReference type="PANTHER" id="PTHR43214">
    <property type="entry name" value="TWO-COMPONENT RESPONSE REGULATOR"/>
    <property type="match status" value="1"/>
</dbReference>
<dbReference type="GO" id="GO:0003677">
    <property type="term" value="F:DNA binding"/>
    <property type="evidence" value="ECO:0007669"/>
    <property type="project" value="UniProtKB-KW"/>
</dbReference>
<reference evidence="5 6" key="2">
    <citation type="submission" date="2020-03" db="EMBL/GenBank/DDBJ databases">
        <authorList>
            <person name="Ichikawa N."/>
            <person name="Kimura A."/>
            <person name="Kitahashi Y."/>
            <person name="Uohara A."/>
        </authorList>
    </citation>
    <scope>NUCLEOTIDE SEQUENCE [LARGE SCALE GENOMIC DNA]</scope>
    <source>
        <strain evidence="5 6">NBRC 108639</strain>
    </source>
</reference>
<dbReference type="PANTHER" id="PTHR43214:SF42">
    <property type="entry name" value="TRANSCRIPTIONAL REGULATORY PROTEIN DESR"/>
    <property type="match status" value="1"/>
</dbReference>
<dbReference type="CDD" id="cd06170">
    <property type="entry name" value="LuxR_C_like"/>
    <property type="match status" value="1"/>
</dbReference>
<dbReference type="RefSeq" id="WP_173052543.1">
    <property type="nucleotide sequence ID" value="NZ_BAABGO010000007.1"/>
</dbReference>
<dbReference type="PROSITE" id="PS50043">
    <property type="entry name" value="HTH_LUXR_2"/>
    <property type="match status" value="1"/>
</dbReference>
<keyword evidence="6" id="KW-1185">Reference proteome</keyword>
<feature type="modified residue" description="4-aspartylphosphate" evidence="2">
    <location>
        <position position="54"/>
    </location>
</feature>
<dbReference type="Pfam" id="PF00196">
    <property type="entry name" value="GerE"/>
    <property type="match status" value="1"/>
</dbReference>
<organism evidence="5 6">
    <name type="scientific">Phytohabitans houttuyneae</name>
    <dbReference type="NCBI Taxonomy" id="1076126"/>
    <lineage>
        <taxon>Bacteria</taxon>
        <taxon>Bacillati</taxon>
        <taxon>Actinomycetota</taxon>
        <taxon>Actinomycetes</taxon>
        <taxon>Micromonosporales</taxon>
        <taxon>Micromonosporaceae</taxon>
    </lineage>
</organism>
<feature type="domain" description="HTH luxR-type" evidence="3">
    <location>
        <begin position="126"/>
        <end position="191"/>
    </location>
</feature>
<name>A0A6V8JTT1_9ACTN</name>
<dbReference type="InterPro" id="IPR011006">
    <property type="entry name" value="CheY-like_superfamily"/>
</dbReference>
<proteinExistence type="predicted"/>
<dbReference type="SUPFAM" id="SSF52172">
    <property type="entry name" value="CheY-like"/>
    <property type="match status" value="1"/>
</dbReference>